<comment type="pathway">
    <text evidence="5">Carbohydrate metabolism; pentose and glucuronate interconversion.</text>
</comment>
<keyword evidence="11" id="KW-0732">Signal</keyword>
<evidence type="ECO:0000256" key="7">
    <source>
        <dbReference type="ARBA" id="ARBA00012927"/>
    </source>
</evidence>
<evidence type="ECO:0000256" key="11">
    <source>
        <dbReference type="SAM" id="SignalP"/>
    </source>
</evidence>
<proteinExistence type="inferred from homology"/>
<keyword evidence="9" id="KW-0464">Manganese</keyword>
<dbReference type="EC" id="4.2.1.8" evidence="7"/>
<dbReference type="PANTHER" id="PTHR30387">
    <property type="entry name" value="MANNONATE DEHYDRATASE"/>
    <property type="match status" value="1"/>
</dbReference>
<evidence type="ECO:0000313" key="12">
    <source>
        <dbReference type="EMBL" id="XFO73723.1"/>
    </source>
</evidence>
<comment type="cofactor">
    <cofactor evidence="2">
        <name>Mn(2+)</name>
        <dbReference type="ChEBI" id="CHEBI:29035"/>
    </cofactor>
</comment>
<dbReference type="RefSeq" id="WP_093797856.1">
    <property type="nucleotide sequence ID" value="NZ_CP155571.1"/>
</dbReference>
<dbReference type="Gene3D" id="3.20.20.150">
    <property type="entry name" value="Divalent-metal-dependent TIM barrel enzymes"/>
    <property type="match status" value="1"/>
</dbReference>
<organism evidence="12 13">
    <name type="scientific">Sporomusa acidovorans (strain ATCC 49682 / DSM 3132 / Mol)</name>
    <dbReference type="NCBI Taxonomy" id="1123286"/>
    <lineage>
        <taxon>Bacteria</taxon>
        <taxon>Bacillati</taxon>
        <taxon>Bacillota</taxon>
        <taxon>Negativicutes</taxon>
        <taxon>Selenomonadales</taxon>
        <taxon>Sporomusaceae</taxon>
        <taxon>Sporomusa</taxon>
    </lineage>
</organism>
<name>A0ABZ3J6Q3_SPOA4</name>
<sequence>MDISRRAFLTSTAAAAAVMAMNPTGALAASSWAQGLAQKKAVPKIQASLSSSTTNDQLKMMLEMGITNCNLNVSDSELTYDVLARIVDRIRRAGFTILDAGCGNLQKNQSIILGLSDKDANIQKFQNYIPVLAKLGIPITWIAWQPNGIVRTKGLTNKYTHGGSAGIADMAKIKALPLANGRVYTEQEMWGNFKYFIDKMLPVLTQNKVALALHPNDPPVPSLQGAYSLIYNSNHYRKAFALANNSPYLGMKMCIGCWLEGGVMFGDVMKDIAEFVPAGKVLNVHFRNVSNPLNRDYSGYFEEVLCQDGYADMYAIMKQLVRYGYKGGLFCDHAFSGYTSNGGNWTNMATNNAYIMGLITAAAAEVK</sequence>
<dbReference type="Pfam" id="PF03786">
    <property type="entry name" value="UxuA"/>
    <property type="match status" value="1"/>
</dbReference>
<comment type="catalytic activity">
    <reaction evidence="1">
        <text>D-mannonate = 2-dehydro-3-deoxy-D-gluconate + H2O</text>
        <dbReference type="Rhea" id="RHEA:20097"/>
        <dbReference type="ChEBI" id="CHEBI:15377"/>
        <dbReference type="ChEBI" id="CHEBI:17767"/>
        <dbReference type="ChEBI" id="CHEBI:57990"/>
        <dbReference type="EC" id="4.2.1.8"/>
    </reaction>
</comment>
<dbReference type="SUPFAM" id="SSF51658">
    <property type="entry name" value="Xylose isomerase-like"/>
    <property type="match status" value="1"/>
</dbReference>
<dbReference type="InterPro" id="IPR036237">
    <property type="entry name" value="Xyl_isomerase-like_sf"/>
</dbReference>
<keyword evidence="10 12" id="KW-0456">Lyase</keyword>
<reference evidence="12" key="1">
    <citation type="submission" date="2024-05" db="EMBL/GenBank/DDBJ databases">
        <title>Isolation and characterization of Sporomusa carbonis sp. nov., a carboxydotrophic hydrogenogen in the genus of Sporomusa isolated from a charcoal burning pile.</title>
        <authorList>
            <person name="Boeer T."/>
            <person name="Rosenbaum F."/>
            <person name="Eysell L."/>
            <person name="Mueller V."/>
            <person name="Daniel R."/>
            <person name="Poehlein A."/>
        </authorList>
    </citation>
    <scope>NUCLEOTIDE SEQUENCE [LARGE SCALE GENOMIC DNA]</scope>
    <source>
        <strain evidence="12">DSM 3132</strain>
    </source>
</reference>
<accession>A0ABZ3J6Q3</accession>
<gene>
    <name evidence="12" type="primary">uxuA</name>
    <name evidence="12" type="ORF">SPACI_038300</name>
</gene>
<evidence type="ECO:0000256" key="10">
    <source>
        <dbReference type="ARBA" id="ARBA00023239"/>
    </source>
</evidence>
<dbReference type="GO" id="GO:0008927">
    <property type="term" value="F:mannonate dehydratase activity"/>
    <property type="evidence" value="ECO:0007669"/>
    <property type="project" value="UniProtKB-EC"/>
</dbReference>
<evidence type="ECO:0000313" key="13">
    <source>
        <dbReference type="Proteomes" id="UP000216052"/>
    </source>
</evidence>
<evidence type="ECO:0000256" key="3">
    <source>
        <dbReference type="ARBA" id="ARBA00001954"/>
    </source>
</evidence>
<protein>
    <recommendedName>
        <fullName evidence="7">mannonate dehydratase</fullName>
        <ecNumber evidence="7">4.2.1.8</ecNumber>
    </recommendedName>
</protein>
<evidence type="ECO:0000256" key="4">
    <source>
        <dbReference type="ARBA" id="ARBA00002713"/>
    </source>
</evidence>
<dbReference type="PANTHER" id="PTHR30387:SF2">
    <property type="entry name" value="MANNONATE DEHYDRATASE"/>
    <property type="match status" value="1"/>
</dbReference>
<evidence type="ECO:0000256" key="1">
    <source>
        <dbReference type="ARBA" id="ARBA00001794"/>
    </source>
</evidence>
<comment type="function">
    <text evidence="4">Catalyzes the dehydration of D-mannonate.</text>
</comment>
<dbReference type="EMBL" id="CP155571">
    <property type="protein sequence ID" value="XFO73723.1"/>
    <property type="molecule type" value="Genomic_DNA"/>
</dbReference>
<dbReference type="InterPro" id="IPR006311">
    <property type="entry name" value="TAT_signal"/>
</dbReference>
<evidence type="ECO:0000256" key="8">
    <source>
        <dbReference type="ARBA" id="ARBA00023004"/>
    </source>
</evidence>
<evidence type="ECO:0000256" key="6">
    <source>
        <dbReference type="ARBA" id="ARBA00007389"/>
    </source>
</evidence>
<feature type="chain" id="PRO_5047393222" description="mannonate dehydratase" evidence="11">
    <location>
        <begin position="29"/>
        <end position="367"/>
    </location>
</feature>
<dbReference type="Proteomes" id="UP000216052">
    <property type="component" value="Chromosome"/>
</dbReference>
<keyword evidence="13" id="KW-1185">Reference proteome</keyword>
<evidence type="ECO:0000256" key="9">
    <source>
        <dbReference type="ARBA" id="ARBA00023211"/>
    </source>
</evidence>
<keyword evidence="8" id="KW-0408">Iron</keyword>
<comment type="cofactor">
    <cofactor evidence="3">
        <name>Fe(2+)</name>
        <dbReference type="ChEBI" id="CHEBI:29033"/>
    </cofactor>
</comment>
<dbReference type="InterPro" id="IPR004628">
    <property type="entry name" value="Man_deHydtase"/>
</dbReference>
<dbReference type="PROSITE" id="PS51318">
    <property type="entry name" value="TAT"/>
    <property type="match status" value="1"/>
</dbReference>
<evidence type="ECO:0000256" key="5">
    <source>
        <dbReference type="ARBA" id="ARBA00004892"/>
    </source>
</evidence>
<comment type="similarity">
    <text evidence="6">Belongs to the mannonate dehydratase family.</text>
</comment>
<feature type="signal peptide" evidence="11">
    <location>
        <begin position="1"/>
        <end position="28"/>
    </location>
</feature>
<evidence type="ECO:0000256" key="2">
    <source>
        <dbReference type="ARBA" id="ARBA00001936"/>
    </source>
</evidence>